<dbReference type="AlphaFoldDB" id="A0A7U2EYC9"/>
<sequence length="84" mass="9397">MIIMAYCHEPYLDLFSVYHSEAVVVFTTGERAMFMAANGTSLTAHLRKVHSFSKLRNAVCPRKFKPGLASSMQGRQSRISSLES</sequence>
<evidence type="ECO:0000313" key="2">
    <source>
        <dbReference type="Proteomes" id="UP000663193"/>
    </source>
</evidence>
<keyword evidence="2" id="KW-1185">Reference proteome</keyword>
<evidence type="ECO:0000313" key="1">
    <source>
        <dbReference type="EMBL" id="QRC93320.1"/>
    </source>
</evidence>
<dbReference type="Proteomes" id="UP000663193">
    <property type="component" value="Chromosome 3"/>
</dbReference>
<accession>A0A7U2EYC9</accession>
<protein>
    <submittedName>
        <fullName evidence="1">Uncharacterized protein</fullName>
    </submittedName>
</protein>
<name>A0A7U2EYC9_PHANO</name>
<dbReference type="VEuPathDB" id="FungiDB:JI435_035570"/>
<reference evidence="2" key="1">
    <citation type="journal article" date="2021" name="BMC Genomics">
        <title>Chromosome-level genome assembly and manually-curated proteome of model necrotroph Parastagonospora nodorum Sn15 reveals a genome-wide trove of candidate effector homologs, and redundancy of virulence-related functions within an accessory chromosome.</title>
        <authorList>
            <person name="Bertazzoni S."/>
            <person name="Jones D.A.B."/>
            <person name="Phan H.T."/>
            <person name="Tan K.-C."/>
            <person name="Hane J.K."/>
        </authorList>
    </citation>
    <scope>NUCLEOTIDE SEQUENCE [LARGE SCALE GENOMIC DNA]</scope>
    <source>
        <strain evidence="2">SN15 / ATCC MYA-4574 / FGSC 10173)</strain>
    </source>
</reference>
<organism evidence="1 2">
    <name type="scientific">Phaeosphaeria nodorum (strain SN15 / ATCC MYA-4574 / FGSC 10173)</name>
    <name type="common">Glume blotch fungus</name>
    <name type="synonym">Parastagonospora nodorum</name>
    <dbReference type="NCBI Taxonomy" id="321614"/>
    <lineage>
        <taxon>Eukaryota</taxon>
        <taxon>Fungi</taxon>
        <taxon>Dikarya</taxon>
        <taxon>Ascomycota</taxon>
        <taxon>Pezizomycotina</taxon>
        <taxon>Dothideomycetes</taxon>
        <taxon>Pleosporomycetidae</taxon>
        <taxon>Pleosporales</taxon>
        <taxon>Pleosporineae</taxon>
        <taxon>Phaeosphaeriaceae</taxon>
        <taxon>Parastagonospora</taxon>
    </lineage>
</organism>
<gene>
    <name evidence="1" type="ORF">JI435_035570</name>
</gene>
<dbReference type="EMBL" id="CP069025">
    <property type="protein sequence ID" value="QRC93320.1"/>
    <property type="molecule type" value="Genomic_DNA"/>
</dbReference>
<proteinExistence type="predicted"/>